<keyword evidence="3" id="KW-1185">Reference proteome</keyword>
<dbReference type="EMBL" id="JBHLVF010000061">
    <property type="protein sequence ID" value="MFC0396553.1"/>
    <property type="molecule type" value="Genomic_DNA"/>
</dbReference>
<feature type="transmembrane region" description="Helical" evidence="1">
    <location>
        <begin position="21"/>
        <end position="39"/>
    </location>
</feature>
<name>A0ABV6JPT6_9BACL</name>
<comment type="caution">
    <text evidence="2">The sequence shown here is derived from an EMBL/GenBank/DDBJ whole genome shotgun (WGS) entry which is preliminary data.</text>
</comment>
<dbReference type="Proteomes" id="UP001589818">
    <property type="component" value="Unassembled WGS sequence"/>
</dbReference>
<accession>A0ABV6JPT6</accession>
<proteinExistence type="predicted"/>
<feature type="transmembrane region" description="Helical" evidence="1">
    <location>
        <begin position="45"/>
        <end position="64"/>
    </location>
</feature>
<dbReference type="Pfam" id="PF20136">
    <property type="entry name" value="DUF6526"/>
    <property type="match status" value="1"/>
</dbReference>
<keyword evidence="1" id="KW-0472">Membrane</keyword>
<sequence length="143" mass="16468">MSNLKTQSYDNHMKFAPLYHFILAPLSIILFIASIVHLFQEDYRFSAVLLTGISLCIVILAVLVRQFATKLQDRSILHEENFRHFHLTGKPLDSRLTLQQIIALRFAEDASFPELCLKAAETGMEPAKIKKSITHWRADHHRV</sequence>
<evidence type="ECO:0000313" key="2">
    <source>
        <dbReference type="EMBL" id="MFC0396553.1"/>
    </source>
</evidence>
<evidence type="ECO:0000256" key="1">
    <source>
        <dbReference type="SAM" id="Phobius"/>
    </source>
</evidence>
<gene>
    <name evidence="2" type="ORF">ACFFJ8_35045</name>
</gene>
<evidence type="ECO:0000313" key="3">
    <source>
        <dbReference type="Proteomes" id="UP001589818"/>
    </source>
</evidence>
<keyword evidence="1" id="KW-0812">Transmembrane</keyword>
<reference evidence="2 3" key="1">
    <citation type="submission" date="2024-09" db="EMBL/GenBank/DDBJ databases">
        <authorList>
            <person name="Sun Q."/>
            <person name="Mori K."/>
        </authorList>
    </citation>
    <scope>NUCLEOTIDE SEQUENCE [LARGE SCALE GENOMIC DNA]</scope>
    <source>
        <strain evidence="2 3">CCM 4839</strain>
    </source>
</reference>
<protein>
    <submittedName>
        <fullName evidence="2">DUF6526 family protein</fullName>
    </submittedName>
</protein>
<keyword evidence="1" id="KW-1133">Transmembrane helix</keyword>
<organism evidence="2 3">
    <name type="scientific">Paenibacillus mendelii</name>
    <dbReference type="NCBI Taxonomy" id="206163"/>
    <lineage>
        <taxon>Bacteria</taxon>
        <taxon>Bacillati</taxon>
        <taxon>Bacillota</taxon>
        <taxon>Bacilli</taxon>
        <taxon>Bacillales</taxon>
        <taxon>Paenibacillaceae</taxon>
        <taxon>Paenibacillus</taxon>
    </lineage>
</organism>
<dbReference type="RefSeq" id="WP_204818599.1">
    <property type="nucleotide sequence ID" value="NZ_JANHOF010000005.1"/>
</dbReference>
<dbReference type="InterPro" id="IPR045385">
    <property type="entry name" value="DUF6526"/>
</dbReference>